<gene>
    <name evidence="2" type="ORF">PXEA_LOCUS6743</name>
</gene>
<comment type="caution">
    <text evidence="2">The sequence shown here is derived from an EMBL/GenBank/DDBJ whole genome shotgun (WGS) entry which is preliminary data.</text>
</comment>
<dbReference type="Proteomes" id="UP000784294">
    <property type="component" value="Unassembled WGS sequence"/>
</dbReference>
<protein>
    <submittedName>
        <fullName evidence="2">Uncharacterized protein</fullName>
    </submittedName>
</protein>
<organism evidence="2 3">
    <name type="scientific">Protopolystoma xenopodis</name>
    <dbReference type="NCBI Taxonomy" id="117903"/>
    <lineage>
        <taxon>Eukaryota</taxon>
        <taxon>Metazoa</taxon>
        <taxon>Spiralia</taxon>
        <taxon>Lophotrochozoa</taxon>
        <taxon>Platyhelminthes</taxon>
        <taxon>Monogenea</taxon>
        <taxon>Polyopisthocotylea</taxon>
        <taxon>Polystomatidea</taxon>
        <taxon>Polystomatidae</taxon>
        <taxon>Protopolystoma</taxon>
    </lineage>
</organism>
<evidence type="ECO:0000256" key="1">
    <source>
        <dbReference type="SAM" id="MobiDB-lite"/>
    </source>
</evidence>
<accession>A0A448WJK5</accession>
<name>A0A448WJK5_9PLAT</name>
<feature type="region of interest" description="Disordered" evidence="1">
    <location>
        <begin position="108"/>
        <end position="137"/>
    </location>
</feature>
<evidence type="ECO:0000313" key="2">
    <source>
        <dbReference type="EMBL" id="VEL13303.1"/>
    </source>
</evidence>
<dbReference type="AlphaFoldDB" id="A0A448WJK5"/>
<keyword evidence="3" id="KW-1185">Reference proteome</keyword>
<proteinExistence type="predicted"/>
<reference evidence="2" key="1">
    <citation type="submission" date="2018-11" db="EMBL/GenBank/DDBJ databases">
        <authorList>
            <consortium name="Pathogen Informatics"/>
        </authorList>
    </citation>
    <scope>NUCLEOTIDE SEQUENCE</scope>
</reference>
<dbReference type="EMBL" id="CAAALY010017366">
    <property type="protein sequence ID" value="VEL13303.1"/>
    <property type="molecule type" value="Genomic_DNA"/>
</dbReference>
<sequence length="184" mass="18977">MGHFGPVGGRGAYNAYLEGPLAPGTAGSECDHEGLAPVGKTVGASGAPVAQVHRLPHAYVNEAQVQALGAVIRSTGQQGFRSTAGPISTESSATSGLVLTPVAASTSVSADSATSGELRRPEPSGAEPLTKTGQMRASVKAGRRDYGDAISLMCPFIHFALSRSEIKQNSLFIEKMRVSKNLLT</sequence>
<evidence type="ECO:0000313" key="3">
    <source>
        <dbReference type="Proteomes" id="UP000784294"/>
    </source>
</evidence>